<feature type="chain" id="PRO_5039268146" evidence="3">
    <location>
        <begin position="24"/>
        <end position="306"/>
    </location>
</feature>
<dbReference type="CDD" id="cd13530">
    <property type="entry name" value="PBP2_peptides_like"/>
    <property type="match status" value="1"/>
</dbReference>
<feature type="signal peptide" evidence="3">
    <location>
        <begin position="1"/>
        <end position="23"/>
    </location>
</feature>
<gene>
    <name evidence="5" type="ORF">GCM10011410_20390</name>
</gene>
<dbReference type="PROSITE" id="PS51257">
    <property type="entry name" value="PROKAR_LIPOPROTEIN"/>
    <property type="match status" value="1"/>
</dbReference>
<dbReference type="SMART" id="SM00062">
    <property type="entry name" value="PBPb"/>
    <property type="match status" value="1"/>
</dbReference>
<evidence type="ECO:0000313" key="5">
    <source>
        <dbReference type="EMBL" id="GGC67607.1"/>
    </source>
</evidence>
<proteinExistence type="predicted"/>
<feature type="compositionally biased region" description="Low complexity" evidence="2">
    <location>
        <begin position="43"/>
        <end position="52"/>
    </location>
</feature>
<evidence type="ECO:0000259" key="4">
    <source>
        <dbReference type="SMART" id="SM00062"/>
    </source>
</evidence>
<protein>
    <submittedName>
        <fullName evidence="5">Amino acid ABC transporter substrate-binding protein</fullName>
    </submittedName>
</protein>
<reference evidence="5" key="2">
    <citation type="submission" date="2020-09" db="EMBL/GenBank/DDBJ databases">
        <authorList>
            <person name="Sun Q."/>
            <person name="Zhou Y."/>
        </authorList>
    </citation>
    <scope>NUCLEOTIDE SEQUENCE</scope>
    <source>
        <strain evidence="5">CGMCC 1.15478</strain>
    </source>
</reference>
<organism evidence="5 6">
    <name type="scientific">Hoyosella rhizosphaerae</name>
    <dbReference type="NCBI Taxonomy" id="1755582"/>
    <lineage>
        <taxon>Bacteria</taxon>
        <taxon>Bacillati</taxon>
        <taxon>Actinomycetota</taxon>
        <taxon>Actinomycetes</taxon>
        <taxon>Mycobacteriales</taxon>
        <taxon>Hoyosellaceae</taxon>
        <taxon>Hoyosella</taxon>
    </lineage>
</organism>
<dbReference type="Gene3D" id="3.40.190.10">
    <property type="entry name" value="Periplasmic binding protein-like II"/>
    <property type="match status" value="2"/>
</dbReference>
<dbReference type="Pfam" id="PF00497">
    <property type="entry name" value="SBP_bac_3"/>
    <property type="match status" value="1"/>
</dbReference>
<feature type="domain" description="Solute-binding protein family 3/N-terminal" evidence="4">
    <location>
        <begin position="70"/>
        <end position="299"/>
    </location>
</feature>
<dbReference type="PANTHER" id="PTHR35936:SF19">
    <property type="entry name" value="AMINO-ACID-BINDING PROTEIN YXEM-RELATED"/>
    <property type="match status" value="1"/>
</dbReference>
<evidence type="ECO:0000256" key="1">
    <source>
        <dbReference type="ARBA" id="ARBA00022729"/>
    </source>
</evidence>
<feature type="compositionally biased region" description="Pro residues" evidence="2">
    <location>
        <begin position="32"/>
        <end position="42"/>
    </location>
</feature>
<evidence type="ECO:0000256" key="2">
    <source>
        <dbReference type="SAM" id="MobiDB-lite"/>
    </source>
</evidence>
<dbReference type="EMBL" id="BMJH01000002">
    <property type="protein sequence ID" value="GGC67607.1"/>
    <property type="molecule type" value="Genomic_DNA"/>
</dbReference>
<dbReference type="PANTHER" id="PTHR35936">
    <property type="entry name" value="MEMBRANE-BOUND LYTIC MUREIN TRANSGLYCOSYLASE F"/>
    <property type="match status" value="1"/>
</dbReference>
<dbReference type="InterPro" id="IPR001638">
    <property type="entry name" value="Solute-binding_3/MltF_N"/>
</dbReference>
<dbReference type="AlphaFoldDB" id="A0A916XF91"/>
<dbReference type="SUPFAM" id="SSF53850">
    <property type="entry name" value="Periplasmic binding protein-like II"/>
    <property type="match status" value="1"/>
</dbReference>
<dbReference type="Proteomes" id="UP000641514">
    <property type="component" value="Unassembled WGS sequence"/>
</dbReference>
<sequence>MPHKMLGYALVGPFMAAALVATGCNSSAPDSPAEPDPLPPPGSLRLPNATPEGIPPRCGPGGGRTLEDAQLTIAVDDPAFAPWIIDNDPTTGEGFEGAVAHAVATTLGYDSGSTTFVRVPFSDALASGPKDFDFAINQFSIIGPRRDFVDFSSPYYAVAQAVVALEGTAAASAENLEDLEDLQIGAYADSTSLYSATHSIKPTRAPIGFATHGEALNALALGEIDAVVADLPTAVRMAEEQLGGGIVVGKFPAPNEVTEFFGLVLEKDSEFTECASLALEHLHNDGVLEELADEWLVGSDVIPVLR</sequence>
<name>A0A916XF91_9ACTN</name>
<keyword evidence="6" id="KW-1185">Reference proteome</keyword>
<evidence type="ECO:0000256" key="3">
    <source>
        <dbReference type="SAM" id="SignalP"/>
    </source>
</evidence>
<feature type="region of interest" description="Disordered" evidence="2">
    <location>
        <begin position="24"/>
        <end position="63"/>
    </location>
</feature>
<dbReference type="RefSeq" id="WP_229675906.1">
    <property type="nucleotide sequence ID" value="NZ_BMJH01000002.1"/>
</dbReference>
<reference evidence="5" key="1">
    <citation type="journal article" date="2014" name="Int. J. Syst. Evol. Microbiol.">
        <title>Complete genome sequence of Corynebacterium casei LMG S-19264T (=DSM 44701T), isolated from a smear-ripened cheese.</title>
        <authorList>
            <consortium name="US DOE Joint Genome Institute (JGI-PGF)"/>
            <person name="Walter F."/>
            <person name="Albersmeier A."/>
            <person name="Kalinowski J."/>
            <person name="Ruckert C."/>
        </authorList>
    </citation>
    <scope>NUCLEOTIDE SEQUENCE</scope>
    <source>
        <strain evidence="5">CGMCC 1.15478</strain>
    </source>
</reference>
<accession>A0A916XF91</accession>
<keyword evidence="1 3" id="KW-0732">Signal</keyword>
<evidence type="ECO:0000313" key="6">
    <source>
        <dbReference type="Proteomes" id="UP000641514"/>
    </source>
</evidence>
<comment type="caution">
    <text evidence="5">The sequence shown here is derived from an EMBL/GenBank/DDBJ whole genome shotgun (WGS) entry which is preliminary data.</text>
</comment>